<protein>
    <submittedName>
        <fullName evidence="3">Uncharacterized protein</fullName>
    </submittedName>
</protein>
<accession>A0A1N6GN29</accession>
<dbReference type="EMBL" id="FSRU01000001">
    <property type="protein sequence ID" value="SIO08916.1"/>
    <property type="molecule type" value="Genomic_DNA"/>
</dbReference>
<organism evidence="3 4">
    <name type="scientific">Paraburkholderia phenazinium</name>
    <dbReference type="NCBI Taxonomy" id="60549"/>
    <lineage>
        <taxon>Bacteria</taxon>
        <taxon>Pseudomonadati</taxon>
        <taxon>Pseudomonadota</taxon>
        <taxon>Betaproteobacteria</taxon>
        <taxon>Burkholderiales</taxon>
        <taxon>Burkholderiaceae</taxon>
        <taxon>Paraburkholderia</taxon>
    </lineage>
</organism>
<feature type="region of interest" description="Disordered" evidence="1">
    <location>
        <begin position="49"/>
        <end position="89"/>
    </location>
</feature>
<proteinExistence type="predicted"/>
<evidence type="ECO:0000313" key="4">
    <source>
        <dbReference type="Proteomes" id="UP000185151"/>
    </source>
</evidence>
<dbReference type="Proteomes" id="UP000185151">
    <property type="component" value="Unassembled WGS sequence"/>
</dbReference>
<evidence type="ECO:0000256" key="2">
    <source>
        <dbReference type="SAM" id="SignalP"/>
    </source>
</evidence>
<evidence type="ECO:0000313" key="3">
    <source>
        <dbReference type="EMBL" id="SIO08916.1"/>
    </source>
</evidence>
<feature type="signal peptide" evidence="2">
    <location>
        <begin position="1"/>
        <end position="26"/>
    </location>
</feature>
<feature type="chain" id="PRO_5013111197" evidence="2">
    <location>
        <begin position="27"/>
        <end position="89"/>
    </location>
</feature>
<gene>
    <name evidence="3" type="ORF">SAMN05444165_0865</name>
</gene>
<keyword evidence="4" id="KW-1185">Reference proteome</keyword>
<dbReference type="RefSeq" id="WP_074294381.1">
    <property type="nucleotide sequence ID" value="NZ_FSRU01000001.1"/>
</dbReference>
<sequence length="89" mass="8812">MNKAILTVVMTGAAAVSLSVSGAAFAGNNGGAGNAHGAATAGMTYQGDPINSPWTTKPAGMMMDQGSMSMPSSSDTSNTQTTQAKTDPQ</sequence>
<keyword evidence="2" id="KW-0732">Signal</keyword>
<dbReference type="AlphaFoldDB" id="A0A1N6GN29"/>
<feature type="compositionally biased region" description="Low complexity" evidence="1">
    <location>
        <begin position="60"/>
        <end position="83"/>
    </location>
</feature>
<reference evidence="3 4" key="1">
    <citation type="submission" date="2016-11" db="EMBL/GenBank/DDBJ databases">
        <authorList>
            <person name="Jaros S."/>
            <person name="Januszkiewicz K."/>
            <person name="Wedrychowicz H."/>
        </authorList>
    </citation>
    <scope>NUCLEOTIDE SEQUENCE [LARGE SCALE GENOMIC DNA]</scope>
    <source>
        <strain evidence="3 4">GAS95</strain>
    </source>
</reference>
<evidence type="ECO:0000256" key="1">
    <source>
        <dbReference type="SAM" id="MobiDB-lite"/>
    </source>
</evidence>
<name>A0A1N6GN29_9BURK</name>